<dbReference type="InterPro" id="IPR002347">
    <property type="entry name" value="SDR_fam"/>
</dbReference>
<dbReference type="FunFam" id="3.40.50.720:FF:000173">
    <property type="entry name" value="3-oxoacyl-[acyl-carrier protein] reductase"/>
    <property type="match status" value="1"/>
</dbReference>
<dbReference type="Gene3D" id="3.40.50.720">
    <property type="entry name" value="NAD(P)-binding Rossmann-like Domain"/>
    <property type="match status" value="1"/>
</dbReference>
<name>A0A3G2R3U9_9FIRM</name>
<dbReference type="PANTHER" id="PTHR42760">
    <property type="entry name" value="SHORT-CHAIN DEHYDROGENASES/REDUCTASES FAMILY MEMBER"/>
    <property type="match status" value="1"/>
</dbReference>
<accession>A0A3G2R3U9</accession>
<proteinExistence type="inferred from homology"/>
<reference evidence="3 4" key="1">
    <citation type="submission" date="2018-10" db="EMBL/GenBank/DDBJ databases">
        <authorList>
            <person name="Zhang X."/>
        </authorList>
    </citation>
    <scope>NUCLEOTIDE SEQUENCE [LARGE SCALE GENOMIC DNA]</scope>
    <source>
        <strain evidence="3 4">SK-G1</strain>
    </source>
</reference>
<dbReference type="PANTHER" id="PTHR42760:SF133">
    <property type="entry name" value="3-OXOACYL-[ACYL-CARRIER-PROTEIN] REDUCTASE"/>
    <property type="match status" value="1"/>
</dbReference>
<evidence type="ECO:0000256" key="2">
    <source>
        <dbReference type="ARBA" id="ARBA00023002"/>
    </source>
</evidence>
<protein>
    <submittedName>
        <fullName evidence="3">SDR family oxidoreductase</fullName>
    </submittedName>
</protein>
<sequence length="248" mass="26520">MNFTGKIAVVTGASSGIGKEVALSLASKGCEIFCMDINNEGLRVVEQINSGGIKAYFYNVDLTMENDVNSIIEDILIKKKKIDILVHSAGISTKYSLKDVTLDIWNKTININLTSTFLVTKAVSKAMIKQNYGKIIIISSGSAITGTGGGPHYAASKAGQIGLTRSLANELAEHNITVNAIGPRSIDTPLLDKLYGEDYKKEVIKRIPLGRLGTAKDVSELALFLASDASGFITGQFILVDGGRTFSN</sequence>
<evidence type="ECO:0000256" key="1">
    <source>
        <dbReference type="ARBA" id="ARBA00006484"/>
    </source>
</evidence>
<dbReference type="Proteomes" id="UP000280960">
    <property type="component" value="Chromosome"/>
</dbReference>
<dbReference type="NCBIfam" id="NF005559">
    <property type="entry name" value="PRK07231.1"/>
    <property type="match status" value="1"/>
</dbReference>
<dbReference type="PRINTS" id="PR00081">
    <property type="entry name" value="GDHRDH"/>
</dbReference>
<dbReference type="GO" id="GO:0016616">
    <property type="term" value="F:oxidoreductase activity, acting on the CH-OH group of donors, NAD or NADP as acceptor"/>
    <property type="evidence" value="ECO:0007669"/>
    <property type="project" value="TreeGrafter"/>
</dbReference>
<dbReference type="RefSeq" id="WP_122014341.1">
    <property type="nucleotide sequence ID" value="NZ_CP033169.1"/>
</dbReference>
<dbReference type="InterPro" id="IPR036291">
    <property type="entry name" value="NAD(P)-bd_dom_sf"/>
</dbReference>
<organism evidence="3 4">
    <name type="scientific">Biomaibacter acetigenes</name>
    <dbReference type="NCBI Taxonomy" id="2316383"/>
    <lineage>
        <taxon>Bacteria</taxon>
        <taxon>Bacillati</taxon>
        <taxon>Bacillota</taxon>
        <taxon>Clostridia</taxon>
        <taxon>Thermosediminibacterales</taxon>
        <taxon>Tepidanaerobacteraceae</taxon>
        <taxon>Biomaibacter</taxon>
    </lineage>
</organism>
<keyword evidence="2" id="KW-0560">Oxidoreductase</keyword>
<dbReference type="PRINTS" id="PR00080">
    <property type="entry name" value="SDRFAMILY"/>
</dbReference>
<dbReference type="Pfam" id="PF13561">
    <property type="entry name" value="adh_short_C2"/>
    <property type="match status" value="1"/>
</dbReference>
<comment type="similarity">
    <text evidence="1">Belongs to the short-chain dehydrogenases/reductases (SDR) family.</text>
</comment>
<evidence type="ECO:0000313" key="3">
    <source>
        <dbReference type="EMBL" id="AYO30072.1"/>
    </source>
</evidence>
<gene>
    <name evidence="3" type="ORF">D2962_05105</name>
</gene>
<dbReference type="AlphaFoldDB" id="A0A3G2R3U9"/>
<dbReference type="EMBL" id="CP033169">
    <property type="protein sequence ID" value="AYO30072.1"/>
    <property type="molecule type" value="Genomic_DNA"/>
</dbReference>
<evidence type="ECO:0000313" key="4">
    <source>
        <dbReference type="Proteomes" id="UP000280960"/>
    </source>
</evidence>
<keyword evidence="4" id="KW-1185">Reference proteome</keyword>
<dbReference type="KEGG" id="bacg:D2962_05105"/>
<dbReference type="SUPFAM" id="SSF51735">
    <property type="entry name" value="NAD(P)-binding Rossmann-fold domains"/>
    <property type="match status" value="1"/>
</dbReference>